<sequence length="319" mass="35225">MNNALELRGLNKSFYKKQGGLGLFGSNLVEHRAVDDVSIKIPERKIVGLVGESGSGKSTVGLMAMRLLEPSDGAIILNGTDITKLSSDELKPHRAQMQIIFQDSYSSLNPMMTLWEIVAEPFVIHKMHDTKTRRAKANELLEIVGLGGMFANRYPHELSGGQRQRVSIAHALALKPKVLIADEPTSALDVSVKAQVINLLHDLSDEMGLSILFISHELSVVRSLVDEIVVMHRGRIVEHAETEQIFQNAQHPYTQSLLDSIPVLNPKLRKRRSFRSQEDIAAEIPKLPLAQFTSQSNPKMAQIAHGHLVEAIPMEGASS</sequence>
<dbReference type="EMBL" id="BSNI01000002">
    <property type="protein sequence ID" value="GLQ17250.1"/>
    <property type="molecule type" value="Genomic_DNA"/>
</dbReference>
<evidence type="ECO:0000313" key="6">
    <source>
        <dbReference type="EMBL" id="GLQ17250.1"/>
    </source>
</evidence>
<gene>
    <name evidence="6" type="ORF">GCM10007879_14990</name>
</gene>
<dbReference type="InterPro" id="IPR013563">
    <property type="entry name" value="Oligopep_ABC_C"/>
</dbReference>
<evidence type="ECO:0000313" key="7">
    <source>
        <dbReference type="Proteomes" id="UP001161405"/>
    </source>
</evidence>
<accession>A0ABQ5UPQ8</accession>
<dbReference type="InterPro" id="IPR050319">
    <property type="entry name" value="ABC_transp_ATP-bind"/>
</dbReference>
<evidence type="ECO:0000256" key="1">
    <source>
        <dbReference type="ARBA" id="ARBA00004417"/>
    </source>
</evidence>
<dbReference type="PANTHER" id="PTHR43776">
    <property type="entry name" value="TRANSPORT ATP-BINDING PROTEIN"/>
    <property type="match status" value="1"/>
</dbReference>
<comment type="caution">
    <text evidence="6">The sequence shown here is derived from an EMBL/GenBank/DDBJ whole genome shotgun (WGS) entry which is preliminary data.</text>
</comment>
<organism evidence="6 7">
    <name type="scientific">Maritalea porphyrae</name>
    <dbReference type="NCBI Taxonomy" id="880732"/>
    <lineage>
        <taxon>Bacteria</taxon>
        <taxon>Pseudomonadati</taxon>
        <taxon>Pseudomonadota</taxon>
        <taxon>Alphaproteobacteria</taxon>
        <taxon>Hyphomicrobiales</taxon>
        <taxon>Devosiaceae</taxon>
        <taxon>Maritalea</taxon>
    </lineage>
</organism>
<keyword evidence="2" id="KW-0813">Transport</keyword>
<keyword evidence="7" id="KW-1185">Reference proteome</keyword>
<dbReference type="SMART" id="SM00382">
    <property type="entry name" value="AAA"/>
    <property type="match status" value="1"/>
</dbReference>
<dbReference type="InterPro" id="IPR003439">
    <property type="entry name" value="ABC_transporter-like_ATP-bd"/>
</dbReference>
<dbReference type="Gene3D" id="3.40.50.300">
    <property type="entry name" value="P-loop containing nucleotide triphosphate hydrolases"/>
    <property type="match status" value="1"/>
</dbReference>
<evidence type="ECO:0000256" key="3">
    <source>
        <dbReference type="ARBA" id="ARBA00022741"/>
    </source>
</evidence>
<dbReference type="Pfam" id="PF08352">
    <property type="entry name" value="oligo_HPY"/>
    <property type="match status" value="1"/>
</dbReference>
<dbReference type="RefSeq" id="WP_284363236.1">
    <property type="nucleotide sequence ID" value="NZ_BSNI01000002.1"/>
</dbReference>
<dbReference type="PROSITE" id="PS50893">
    <property type="entry name" value="ABC_TRANSPORTER_2"/>
    <property type="match status" value="1"/>
</dbReference>
<evidence type="ECO:0000256" key="4">
    <source>
        <dbReference type="ARBA" id="ARBA00022840"/>
    </source>
</evidence>
<dbReference type="GO" id="GO:0005524">
    <property type="term" value="F:ATP binding"/>
    <property type="evidence" value="ECO:0007669"/>
    <property type="project" value="UniProtKB-KW"/>
</dbReference>
<keyword evidence="3" id="KW-0547">Nucleotide-binding</keyword>
<dbReference type="Pfam" id="PF00005">
    <property type="entry name" value="ABC_tran"/>
    <property type="match status" value="1"/>
</dbReference>
<dbReference type="CDD" id="cd03257">
    <property type="entry name" value="ABC_NikE_OppD_transporters"/>
    <property type="match status" value="1"/>
</dbReference>
<dbReference type="Proteomes" id="UP001161405">
    <property type="component" value="Unassembled WGS sequence"/>
</dbReference>
<evidence type="ECO:0000259" key="5">
    <source>
        <dbReference type="PROSITE" id="PS50893"/>
    </source>
</evidence>
<name>A0ABQ5UPQ8_9HYPH</name>
<reference evidence="6" key="2">
    <citation type="submission" date="2023-01" db="EMBL/GenBank/DDBJ databases">
        <title>Draft genome sequence of Maritalea porphyrae strain NBRC 107169.</title>
        <authorList>
            <person name="Sun Q."/>
            <person name="Mori K."/>
        </authorList>
    </citation>
    <scope>NUCLEOTIDE SEQUENCE</scope>
    <source>
        <strain evidence="6">NBRC 107169</strain>
    </source>
</reference>
<dbReference type="InterPro" id="IPR003593">
    <property type="entry name" value="AAA+_ATPase"/>
</dbReference>
<dbReference type="SUPFAM" id="SSF52540">
    <property type="entry name" value="P-loop containing nucleoside triphosphate hydrolases"/>
    <property type="match status" value="1"/>
</dbReference>
<reference evidence="6" key="1">
    <citation type="journal article" date="2014" name="Int. J. Syst. Evol. Microbiol.">
        <title>Complete genome of a new Firmicutes species belonging to the dominant human colonic microbiota ('Ruminococcus bicirculans') reveals two chromosomes and a selective capacity to utilize plant glucans.</title>
        <authorList>
            <consortium name="NISC Comparative Sequencing Program"/>
            <person name="Wegmann U."/>
            <person name="Louis P."/>
            <person name="Goesmann A."/>
            <person name="Henrissat B."/>
            <person name="Duncan S.H."/>
            <person name="Flint H.J."/>
        </authorList>
    </citation>
    <scope>NUCLEOTIDE SEQUENCE</scope>
    <source>
        <strain evidence="6">NBRC 107169</strain>
    </source>
</reference>
<protein>
    <submittedName>
        <fullName evidence="6">ABC transporter ATP-binding protein</fullName>
    </submittedName>
</protein>
<feature type="domain" description="ABC transporter" evidence="5">
    <location>
        <begin position="5"/>
        <end position="258"/>
    </location>
</feature>
<dbReference type="InterPro" id="IPR027417">
    <property type="entry name" value="P-loop_NTPase"/>
</dbReference>
<proteinExistence type="predicted"/>
<comment type="subcellular location">
    <subcellularLocation>
        <location evidence="1">Cell inner membrane</location>
        <topology evidence="1">Peripheral membrane protein</topology>
    </subcellularLocation>
</comment>
<evidence type="ECO:0000256" key="2">
    <source>
        <dbReference type="ARBA" id="ARBA00022448"/>
    </source>
</evidence>
<keyword evidence="4 6" id="KW-0067">ATP-binding</keyword>